<feature type="non-terminal residue" evidence="1">
    <location>
        <position position="170"/>
    </location>
</feature>
<comment type="caution">
    <text evidence="1">The sequence shown here is derived from an EMBL/GenBank/DDBJ whole genome shotgun (WGS) entry which is preliminary data.</text>
</comment>
<accession>J9FRG3</accession>
<sequence>GRIESSELRLNEIFDERSPLGKARFDINIDTKKPVNGNYAGNIKAQIKEFDFKGYTYKNIYLSGYFKRNSFDGTIQVNDPNGALFAQGIFKHQGQNSLFNFTARLDHFRPDRLNLTKKYEKPNISFALNANFTGNNIDNLEGNIRLDSLSFKTEPSEFLLKKLDVAAIGH</sequence>
<dbReference type="AlphaFoldDB" id="J9FRG3"/>
<reference evidence="1" key="1">
    <citation type="journal article" date="2012" name="PLoS ONE">
        <title>Gene sets for utilization of primary and secondary nutrition supplies in the distal gut of endangered iberian lynx.</title>
        <authorList>
            <person name="Alcaide M."/>
            <person name="Messina E."/>
            <person name="Richter M."/>
            <person name="Bargiela R."/>
            <person name="Peplies J."/>
            <person name="Huws S.A."/>
            <person name="Newbold C.J."/>
            <person name="Golyshin P.N."/>
            <person name="Simon M.A."/>
            <person name="Lopez G."/>
            <person name="Yakimov M.M."/>
            <person name="Ferrer M."/>
        </authorList>
    </citation>
    <scope>NUCLEOTIDE SEQUENCE</scope>
</reference>
<name>J9FRG3_9ZZZZ</name>
<protein>
    <recommendedName>
        <fullName evidence="2">Translocation/assembly module TamB</fullName>
    </recommendedName>
</protein>
<organism evidence="1">
    <name type="scientific">gut metagenome</name>
    <dbReference type="NCBI Taxonomy" id="749906"/>
    <lineage>
        <taxon>unclassified sequences</taxon>
        <taxon>metagenomes</taxon>
        <taxon>organismal metagenomes</taxon>
    </lineage>
</organism>
<proteinExistence type="predicted"/>
<evidence type="ECO:0008006" key="2">
    <source>
        <dbReference type="Google" id="ProtNLM"/>
    </source>
</evidence>
<dbReference type="EMBL" id="AMCI01007726">
    <property type="protein sequence ID" value="EJW92162.1"/>
    <property type="molecule type" value="Genomic_DNA"/>
</dbReference>
<evidence type="ECO:0000313" key="1">
    <source>
        <dbReference type="EMBL" id="EJW92162.1"/>
    </source>
</evidence>
<gene>
    <name evidence="1" type="ORF">EVA_19731</name>
</gene>
<feature type="non-terminal residue" evidence="1">
    <location>
        <position position="1"/>
    </location>
</feature>